<evidence type="ECO:0000256" key="8">
    <source>
        <dbReference type="ARBA" id="ARBA00024195"/>
    </source>
</evidence>
<name>A0A182FZY3_ANOAL</name>
<reference evidence="9" key="2">
    <citation type="submission" date="2022-08" db="UniProtKB">
        <authorList>
            <consortium name="EnsemblMetazoa"/>
        </authorList>
    </citation>
    <scope>IDENTIFICATION</scope>
    <source>
        <strain evidence="9">STECLA/ALBI9_A</strain>
    </source>
</reference>
<dbReference type="Proteomes" id="UP000069272">
    <property type="component" value="Chromosome 2R"/>
</dbReference>
<keyword evidence="5" id="KW-0391">Immunity</keyword>
<dbReference type="AlphaFoldDB" id="A0A182FZY3"/>
<evidence type="ECO:0000256" key="2">
    <source>
        <dbReference type="ARBA" id="ARBA00022525"/>
    </source>
</evidence>
<dbReference type="KEGG" id="aali:118456284"/>
<evidence type="ECO:0000256" key="4">
    <source>
        <dbReference type="ARBA" id="ARBA00022729"/>
    </source>
</evidence>
<dbReference type="CDD" id="cd00190">
    <property type="entry name" value="Tryp_SPc"/>
    <property type="match status" value="1"/>
</dbReference>
<evidence type="ECO:0000256" key="3">
    <source>
        <dbReference type="ARBA" id="ARBA00022588"/>
    </source>
</evidence>
<dbReference type="Pfam" id="PF00089">
    <property type="entry name" value="Trypsin"/>
    <property type="match status" value="1"/>
</dbReference>
<dbReference type="PROSITE" id="PS50240">
    <property type="entry name" value="TRYPSIN_DOM"/>
    <property type="match status" value="1"/>
</dbReference>
<dbReference type="InterPro" id="IPR009003">
    <property type="entry name" value="Peptidase_S1_PA"/>
</dbReference>
<comment type="subcellular location">
    <subcellularLocation>
        <location evidence="1">Secreted</location>
    </subcellularLocation>
</comment>
<dbReference type="GO" id="GO:0045087">
    <property type="term" value="P:innate immune response"/>
    <property type="evidence" value="ECO:0007669"/>
    <property type="project" value="UniProtKB-KW"/>
</dbReference>
<accession>A0A182FZY3</accession>
<organism evidence="9 10">
    <name type="scientific">Anopheles albimanus</name>
    <name type="common">New world malaria mosquito</name>
    <dbReference type="NCBI Taxonomy" id="7167"/>
    <lineage>
        <taxon>Eukaryota</taxon>
        <taxon>Metazoa</taxon>
        <taxon>Ecdysozoa</taxon>
        <taxon>Arthropoda</taxon>
        <taxon>Hexapoda</taxon>
        <taxon>Insecta</taxon>
        <taxon>Pterygota</taxon>
        <taxon>Neoptera</taxon>
        <taxon>Endopterygota</taxon>
        <taxon>Diptera</taxon>
        <taxon>Nematocera</taxon>
        <taxon>Culicoidea</taxon>
        <taxon>Culicidae</taxon>
        <taxon>Anophelinae</taxon>
        <taxon>Anopheles</taxon>
    </lineage>
</organism>
<dbReference type="InterPro" id="IPR001254">
    <property type="entry name" value="Trypsin_dom"/>
</dbReference>
<dbReference type="SMART" id="SM00020">
    <property type="entry name" value="Tryp_SPc"/>
    <property type="match status" value="1"/>
</dbReference>
<dbReference type="InterPro" id="IPR051487">
    <property type="entry name" value="Ser/Thr_Proteases_Immune/Dev"/>
</dbReference>
<evidence type="ECO:0000256" key="1">
    <source>
        <dbReference type="ARBA" id="ARBA00004613"/>
    </source>
</evidence>
<dbReference type="Gene3D" id="2.40.10.10">
    <property type="entry name" value="Trypsin-like serine proteases"/>
    <property type="match status" value="2"/>
</dbReference>
<dbReference type="RefSeq" id="XP_035772792.1">
    <property type="nucleotide sequence ID" value="XM_035916899.1"/>
</dbReference>
<dbReference type="GO" id="GO:0005576">
    <property type="term" value="C:extracellular region"/>
    <property type="evidence" value="ECO:0007669"/>
    <property type="project" value="UniProtKB-SubCell"/>
</dbReference>
<evidence type="ECO:0000256" key="7">
    <source>
        <dbReference type="ARBA" id="ARBA00023180"/>
    </source>
</evidence>
<keyword evidence="4" id="KW-0732">Signal</keyword>
<reference evidence="9 10" key="1">
    <citation type="journal article" date="2017" name="G3 (Bethesda)">
        <title>The Physical Genome Mapping of Anopheles albimanus Corrected Scaffold Misassemblies and Identified Interarm Rearrangements in Genus Anopheles.</title>
        <authorList>
            <person name="Artemov G.N."/>
            <person name="Peery A.N."/>
            <person name="Jiang X."/>
            <person name="Tu Z."/>
            <person name="Stegniy V.N."/>
            <person name="Sharakhova M.V."/>
            <person name="Sharakhov I.V."/>
        </authorList>
    </citation>
    <scope>NUCLEOTIDE SEQUENCE [LARGE SCALE GENOMIC DNA]</scope>
    <source>
        <strain evidence="9 10">ALBI9_A</strain>
    </source>
</reference>
<keyword evidence="2" id="KW-0964">Secreted</keyword>
<protein>
    <submittedName>
        <fullName evidence="9">Uncharacterized protein</fullName>
    </submittedName>
</protein>
<comment type="similarity">
    <text evidence="8">Belongs to the peptidase S1 family. CLIP subfamily.</text>
</comment>
<dbReference type="PANTHER" id="PTHR24256">
    <property type="entry name" value="TRYPTASE-RELATED"/>
    <property type="match status" value="1"/>
</dbReference>
<dbReference type="GO" id="GO:0006508">
    <property type="term" value="P:proteolysis"/>
    <property type="evidence" value="ECO:0007669"/>
    <property type="project" value="InterPro"/>
</dbReference>
<dbReference type="EnsemblMetazoa" id="AALB015565-RA">
    <property type="protein sequence ID" value="AALB015565-PA"/>
    <property type="gene ID" value="AALB015565"/>
</dbReference>
<sequence>MKMKHFISLATVLLHLNDASEGLRVAEQKCIEYRRSAEQCAVTQHTTDGSVDQREFPYYVAIEDPAKNTKYEFLCGGALISEQYVLTTASCITEELVNSVRLGAVHDLRQTNGVRKEIELFVRHPKYSRALAYHDIALIRLNEPVEFSDTIRPICLSNGLTSKGEPILHGFGRESYLDDLSPEMGKRVQPPLMARSDCDEVLLLHATRRLRNGLAKEQFCIDSSDETACATSVADLFVKKEDHNDGCNYFLEGIGSAGYPCGAENSVGVYTNVTQYLDWIESIVWSAA</sequence>
<dbReference type="InterPro" id="IPR001314">
    <property type="entry name" value="Peptidase_S1A"/>
</dbReference>
<evidence type="ECO:0000313" key="10">
    <source>
        <dbReference type="Proteomes" id="UP000069272"/>
    </source>
</evidence>
<dbReference type="VEuPathDB" id="VectorBase:AALB015565"/>
<keyword evidence="3" id="KW-0399">Innate immunity</keyword>
<keyword evidence="6" id="KW-1015">Disulfide bond</keyword>
<dbReference type="VEuPathDB" id="VectorBase:AALB20_033661"/>
<evidence type="ECO:0000256" key="6">
    <source>
        <dbReference type="ARBA" id="ARBA00023157"/>
    </source>
</evidence>
<dbReference type="SUPFAM" id="SSF50494">
    <property type="entry name" value="Trypsin-like serine proteases"/>
    <property type="match status" value="1"/>
</dbReference>
<dbReference type="FunFam" id="2.40.10.10:FF:000028">
    <property type="entry name" value="Serine protease easter"/>
    <property type="match status" value="1"/>
</dbReference>
<dbReference type="GO" id="GO:0004252">
    <property type="term" value="F:serine-type endopeptidase activity"/>
    <property type="evidence" value="ECO:0007669"/>
    <property type="project" value="InterPro"/>
</dbReference>
<evidence type="ECO:0000256" key="5">
    <source>
        <dbReference type="ARBA" id="ARBA00022859"/>
    </source>
</evidence>
<evidence type="ECO:0000313" key="9">
    <source>
        <dbReference type="EnsemblMetazoa" id="AALB015565-PA"/>
    </source>
</evidence>
<dbReference type="OrthoDB" id="6357057at2759"/>
<keyword evidence="10" id="KW-1185">Reference proteome</keyword>
<dbReference type="InterPro" id="IPR043504">
    <property type="entry name" value="Peptidase_S1_PA_chymotrypsin"/>
</dbReference>
<dbReference type="PRINTS" id="PR00722">
    <property type="entry name" value="CHYMOTRYPSIN"/>
</dbReference>
<dbReference type="STRING" id="7167.A0A182FZY3"/>
<dbReference type="GeneID" id="118456284"/>
<keyword evidence="7" id="KW-0325">Glycoprotein</keyword>
<proteinExistence type="inferred from homology"/>